<dbReference type="InParanoid" id="B3MWG7"/>
<dbReference type="GO" id="GO:0005634">
    <property type="term" value="C:nucleus"/>
    <property type="evidence" value="ECO:0007669"/>
    <property type="project" value="TreeGrafter"/>
</dbReference>
<dbReference type="SMART" id="SM00731">
    <property type="entry name" value="SprT"/>
    <property type="match status" value="1"/>
</dbReference>
<dbReference type="FunCoup" id="B3MWG7">
    <property type="interactions" value="506"/>
</dbReference>
<dbReference type="STRING" id="7217.B3MWG7"/>
<dbReference type="OMA" id="WAYQAKH"/>
<feature type="compositionally biased region" description="Acidic residues" evidence="1">
    <location>
        <begin position="255"/>
        <end position="274"/>
    </location>
</feature>
<feature type="region of interest" description="Disordered" evidence="1">
    <location>
        <begin position="250"/>
        <end position="310"/>
    </location>
</feature>
<evidence type="ECO:0000313" key="4">
    <source>
        <dbReference type="Proteomes" id="UP000007801"/>
    </source>
</evidence>
<dbReference type="PANTHER" id="PTHR23099">
    <property type="entry name" value="TRANSCRIPTIONAL REGULATOR"/>
    <property type="match status" value="1"/>
</dbReference>
<evidence type="ECO:0000259" key="2">
    <source>
        <dbReference type="SMART" id="SM00731"/>
    </source>
</evidence>
<dbReference type="EMBL" id="CH902625">
    <property type="protein sequence ID" value="EDV34952.1"/>
    <property type="molecule type" value="Genomic_DNA"/>
</dbReference>
<dbReference type="AlphaFoldDB" id="B3MWG7"/>
<feature type="compositionally biased region" description="Basic residues" evidence="1">
    <location>
        <begin position="284"/>
        <end position="293"/>
    </location>
</feature>
<protein>
    <submittedName>
        <fullName evidence="3">Uncharacterized protein, isoform A</fullName>
    </submittedName>
</protein>
<dbReference type="PANTHER" id="PTHR23099:SF0">
    <property type="entry name" value="GERM CELL NUCLEAR ACIDIC PROTEIN"/>
    <property type="match status" value="1"/>
</dbReference>
<dbReference type="eggNOG" id="KOG3854">
    <property type="taxonomic scope" value="Eukaryota"/>
</dbReference>
<feature type="compositionally biased region" description="Low complexity" evidence="1">
    <location>
        <begin position="219"/>
        <end position="232"/>
    </location>
</feature>
<dbReference type="KEGG" id="dan:6505111"/>
<feature type="region of interest" description="Disordered" evidence="1">
    <location>
        <begin position="123"/>
        <end position="191"/>
    </location>
</feature>
<organism evidence="3 4">
    <name type="scientific">Drosophila ananassae</name>
    <name type="common">Fruit fly</name>
    <dbReference type="NCBI Taxonomy" id="7217"/>
    <lineage>
        <taxon>Eukaryota</taxon>
        <taxon>Metazoa</taxon>
        <taxon>Ecdysozoa</taxon>
        <taxon>Arthropoda</taxon>
        <taxon>Hexapoda</taxon>
        <taxon>Insecta</taxon>
        <taxon>Pterygota</taxon>
        <taxon>Neoptera</taxon>
        <taxon>Endopterygota</taxon>
        <taxon>Diptera</taxon>
        <taxon>Brachycera</taxon>
        <taxon>Muscomorpha</taxon>
        <taxon>Ephydroidea</taxon>
        <taxon>Drosophilidae</taxon>
        <taxon>Drosophila</taxon>
        <taxon>Sophophora</taxon>
    </lineage>
</organism>
<name>B3MWG7_DROAN</name>
<dbReference type="GO" id="GO:0006974">
    <property type="term" value="P:DNA damage response"/>
    <property type="evidence" value="ECO:0007669"/>
    <property type="project" value="UniProtKB-ARBA"/>
</dbReference>
<dbReference type="HOGENOM" id="CLU_024826_0_0_1"/>
<dbReference type="PhylomeDB" id="B3MWG7"/>
<dbReference type="Proteomes" id="UP000007801">
    <property type="component" value="Unassembled WGS sequence"/>
</dbReference>
<evidence type="ECO:0000313" key="3">
    <source>
        <dbReference type="EMBL" id="EDV34952.1"/>
    </source>
</evidence>
<evidence type="ECO:0000256" key="1">
    <source>
        <dbReference type="SAM" id="MobiDB-lite"/>
    </source>
</evidence>
<sequence length="739" mass="82272">MDCQDTRDISLSNIFEECCLSDKENSQHDPPSSDDLRPCKVPQVALALALSTATTTTTAAAEPSLVEILDCNSNDSSIICLVDSSSSSSSASSPFSFFQPTTYYSSSSDEVEVVESTQNLEHITIGETDESVDALPTSPSSASASTPSSNNSNSNSTSGSSGSNRNMNTSRSAKKRRTPGGEVSVVPAKKHSSGIEEFMAIRRHDMNLKRNAIRGEQRAASAVAPPSSPKVVTRSGRTVHVRMDRKFDYSSSLAEDGEDESFSNSLDSDDEDYQLDLNPEKPKWASRKQRRLMSHGSTSSSASDTNSSNLEPEPAYIYLELGQPVVFVRDEPEDGVTLDNDPDLKTKVHKFLGLIAARRRLYNPIQNYDTEEADEEKAGSSSWQRSVLFQSSTPVKAPATAPAPPSRLVAPSISKTTTWSTLNLSYAQPPSVEEKQAKYYGDLVLNANASYMESDTPDIIKEPIDLAGLPPEKVRNQICRRHKSNIACLETNPLFYRFVESLNPAIPSNMCHPLALKYRDFQNCKTDVAKVVFNVFNHGIFHCGLEPTMIWKRVMPQPCICEMVISSTGQRTARILLWEQITQPGMLIKPLLHEMCHAAAFMYNREAGHGDNCRRWAYQARHLMPEVPTIDDCEPDVKYVCTMCVRCSYGRIRFQPDIIGQLRCHYCQFEVTVEPWSTADMYRGTRPDPAMTPFKVFIRENYQKTGEAEMVHSARMRLLNEQYKRLKPGATERMDVSCS</sequence>
<dbReference type="GeneID" id="6505111"/>
<dbReference type="InterPro" id="IPR006640">
    <property type="entry name" value="SprT-like_domain"/>
</dbReference>
<proteinExistence type="predicted"/>
<dbReference type="Pfam" id="PF10263">
    <property type="entry name" value="SprT-like"/>
    <property type="match status" value="1"/>
</dbReference>
<feature type="region of interest" description="Disordered" evidence="1">
    <location>
        <begin position="215"/>
        <end position="237"/>
    </location>
</feature>
<keyword evidence="4" id="KW-1185">Reference proteome</keyword>
<reference evidence="3 4" key="1">
    <citation type="journal article" date="2007" name="Nature">
        <title>Evolution of genes and genomes on the Drosophila phylogeny.</title>
        <authorList>
            <consortium name="Drosophila 12 Genomes Consortium"/>
            <person name="Clark A.G."/>
            <person name="Eisen M.B."/>
            <person name="Smith D.R."/>
            <person name="Bergman C.M."/>
            <person name="Oliver B."/>
            <person name="Markow T.A."/>
            <person name="Kaufman T.C."/>
            <person name="Kellis M."/>
            <person name="Gelbart W."/>
            <person name="Iyer V.N."/>
            <person name="Pollard D.A."/>
            <person name="Sackton T.B."/>
            <person name="Larracuente A.M."/>
            <person name="Singh N.D."/>
            <person name="Abad J.P."/>
            <person name="Abt D.N."/>
            <person name="Adryan B."/>
            <person name="Aguade M."/>
            <person name="Akashi H."/>
            <person name="Anderson W.W."/>
            <person name="Aquadro C.F."/>
            <person name="Ardell D.H."/>
            <person name="Arguello R."/>
            <person name="Artieri C.G."/>
            <person name="Barbash D.A."/>
            <person name="Barker D."/>
            <person name="Barsanti P."/>
            <person name="Batterham P."/>
            <person name="Batzoglou S."/>
            <person name="Begun D."/>
            <person name="Bhutkar A."/>
            <person name="Blanco E."/>
            <person name="Bosak S.A."/>
            <person name="Bradley R.K."/>
            <person name="Brand A.D."/>
            <person name="Brent M.R."/>
            <person name="Brooks A.N."/>
            <person name="Brown R.H."/>
            <person name="Butlin R.K."/>
            <person name="Caggese C."/>
            <person name="Calvi B.R."/>
            <person name="Bernardo de Carvalho A."/>
            <person name="Caspi A."/>
            <person name="Castrezana S."/>
            <person name="Celniker S.E."/>
            <person name="Chang J.L."/>
            <person name="Chapple C."/>
            <person name="Chatterji S."/>
            <person name="Chinwalla A."/>
            <person name="Civetta A."/>
            <person name="Clifton S.W."/>
            <person name="Comeron J.M."/>
            <person name="Costello J.C."/>
            <person name="Coyne J.A."/>
            <person name="Daub J."/>
            <person name="David R.G."/>
            <person name="Delcher A.L."/>
            <person name="Delehaunty K."/>
            <person name="Do C.B."/>
            <person name="Ebling H."/>
            <person name="Edwards K."/>
            <person name="Eickbush T."/>
            <person name="Evans J.D."/>
            <person name="Filipski A."/>
            <person name="Findeiss S."/>
            <person name="Freyhult E."/>
            <person name="Fulton L."/>
            <person name="Fulton R."/>
            <person name="Garcia A.C."/>
            <person name="Gardiner A."/>
            <person name="Garfield D.A."/>
            <person name="Garvin B.E."/>
            <person name="Gibson G."/>
            <person name="Gilbert D."/>
            <person name="Gnerre S."/>
            <person name="Godfrey J."/>
            <person name="Good R."/>
            <person name="Gotea V."/>
            <person name="Gravely B."/>
            <person name="Greenberg A.J."/>
            <person name="Griffiths-Jones S."/>
            <person name="Gross S."/>
            <person name="Guigo R."/>
            <person name="Gustafson E.A."/>
            <person name="Haerty W."/>
            <person name="Hahn M.W."/>
            <person name="Halligan D.L."/>
            <person name="Halpern A.L."/>
            <person name="Halter G.M."/>
            <person name="Han M.V."/>
            <person name="Heger A."/>
            <person name="Hillier L."/>
            <person name="Hinrichs A.S."/>
            <person name="Holmes I."/>
            <person name="Hoskins R.A."/>
            <person name="Hubisz M.J."/>
            <person name="Hultmark D."/>
            <person name="Huntley M.A."/>
            <person name="Jaffe D.B."/>
            <person name="Jagadeeshan S."/>
            <person name="Jeck W.R."/>
            <person name="Johnson J."/>
            <person name="Jones C.D."/>
            <person name="Jordan W.C."/>
            <person name="Karpen G.H."/>
            <person name="Kataoka E."/>
            <person name="Keightley P.D."/>
            <person name="Kheradpour P."/>
            <person name="Kirkness E.F."/>
            <person name="Koerich L.B."/>
            <person name="Kristiansen K."/>
            <person name="Kudrna D."/>
            <person name="Kulathinal R.J."/>
            <person name="Kumar S."/>
            <person name="Kwok R."/>
            <person name="Lander E."/>
            <person name="Langley C.H."/>
            <person name="Lapoint R."/>
            <person name="Lazzaro B.P."/>
            <person name="Lee S.J."/>
            <person name="Levesque L."/>
            <person name="Li R."/>
            <person name="Lin C.F."/>
            <person name="Lin M.F."/>
            <person name="Lindblad-Toh K."/>
            <person name="Llopart A."/>
            <person name="Long M."/>
            <person name="Low L."/>
            <person name="Lozovsky E."/>
            <person name="Lu J."/>
            <person name="Luo M."/>
            <person name="Machado C.A."/>
            <person name="Makalowski W."/>
            <person name="Marzo M."/>
            <person name="Matsuda M."/>
            <person name="Matzkin L."/>
            <person name="McAllister B."/>
            <person name="McBride C.S."/>
            <person name="McKernan B."/>
            <person name="McKernan K."/>
            <person name="Mendez-Lago M."/>
            <person name="Minx P."/>
            <person name="Mollenhauer M.U."/>
            <person name="Montooth K."/>
            <person name="Mount S.M."/>
            <person name="Mu X."/>
            <person name="Myers E."/>
            <person name="Negre B."/>
            <person name="Newfeld S."/>
            <person name="Nielsen R."/>
            <person name="Noor M.A."/>
            <person name="O'Grady P."/>
            <person name="Pachter L."/>
            <person name="Papaceit M."/>
            <person name="Parisi M.J."/>
            <person name="Parisi M."/>
            <person name="Parts L."/>
            <person name="Pedersen J.S."/>
            <person name="Pesole G."/>
            <person name="Phillippy A.M."/>
            <person name="Ponting C.P."/>
            <person name="Pop M."/>
            <person name="Porcelli D."/>
            <person name="Powell J.R."/>
            <person name="Prohaska S."/>
            <person name="Pruitt K."/>
            <person name="Puig M."/>
            <person name="Quesneville H."/>
            <person name="Ram K.R."/>
            <person name="Rand D."/>
            <person name="Rasmussen M.D."/>
            <person name="Reed L.K."/>
            <person name="Reenan R."/>
            <person name="Reily A."/>
            <person name="Remington K.A."/>
            <person name="Rieger T.T."/>
            <person name="Ritchie M.G."/>
            <person name="Robin C."/>
            <person name="Rogers Y.H."/>
            <person name="Rohde C."/>
            <person name="Rozas J."/>
            <person name="Rubenfield M.J."/>
            <person name="Ruiz A."/>
            <person name="Russo S."/>
            <person name="Salzberg S.L."/>
            <person name="Sanchez-Gracia A."/>
            <person name="Saranga D.J."/>
            <person name="Sato H."/>
            <person name="Schaeffer S.W."/>
            <person name="Schatz M.C."/>
            <person name="Schlenke T."/>
            <person name="Schwartz R."/>
            <person name="Segarra C."/>
            <person name="Singh R.S."/>
            <person name="Sirot L."/>
            <person name="Sirota M."/>
            <person name="Sisneros N.B."/>
            <person name="Smith C.D."/>
            <person name="Smith T.F."/>
            <person name="Spieth J."/>
            <person name="Stage D.E."/>
            <person name="Stark A."/>
            <person name="Stephan W."/>
            <person name="Strausberg R.L."/>
            <person name="Strempel S."/>
            <person name="Sturgill D."/>
            <person name="Sutton G."/>
            <person name="Sutton G.G."/>
            <person name="Tao W."/>
            <person name="Teichmann S."/>
            <person name="Tobari Y.N."/>
            <person name="Tomimura Y."/>
            <person name="Tsolas J.M."/>
            <person name="Valente V.L."/>
            <person name="Venter E."/>
            <person name="Venter J.C."/>
            <person name="Vicario S."/>
            <person name="Vieira F.G."/>
            <person name="Vilella A.J."/>
            <person name="Villasante A."/>
            <person name="Walenz B."/>
            <person name="Wang J."/>
            <person name="Wasserman M."/>
            <person name="Watts T."/>
            <person name="Wilson D."/>
            <person name="Wilson R.K."/>
            <person name="Wing R.A."/>
            <person name="Wolfner M.F."/>
            <person name="Wong A."/>
            <person name="Wong G.K."/>
            <person name="Wu C.I."/>
            <person name="Wu G."/>
            <person name="Yamamoto D."/>
            <person name="Yang H.P."/>
            <person name="Yang S.P."/>
            <person name="Yorke J.A."/>
            <person name="Yoshida K."/>
            <person name="Zdobnov E."/>
            <person name="Zhang P."/>
            <person name="Zhang Y."/>
            <person name="Zimin A.V."/>
            <person name="Baldwin J."/>
            <person name="Abdouelleil A."/>
            <person name="Abdulkadir J."/>
            <person name="Abebe A."/>
            <person name="Abera B."/>
            <person name="Abreu J."/>
            <person name="Acer S.C."/>
            <person name="Aftuck L."/>
            <person name="Alexander A."/>
            <person name="An P."/>
            <person name="Anderson E."/>
            <person name="Anderson S."/>
            <person name="Arachi H."/>
            <person name="Azer M."/>
            <person name="Bachantsang P."/>
            <person name="Barry A."/>
            <person name="Bayul T."/>
            <person name="Berlin A."/>
            <person name="Bessette D."/>
            <person name="Bloom T."/>
            <person name="Blye J."/>
            <person name="Boguslavskiy L."/>
            <person name="Bonnet C."/>
            <person name="Boukhgalter B."/>
            <person name="Bourzgui I."/>
            <person name="Brown A."/>
            <person name="Cahill P."/>
            <person name="Channer S."/>
            <person name="Cheshatsang Y."/>
            <person name="Chuda L."/>
            <person name="Citroen M."/>
            <person name="Collymore A."/>
            <person name="Cooke P."/>
            <person name="Costello M."/>
            <person name="D'Aco K."/>
            <person name="Daza R."/>
            <person name="De Haan G."/>
            <person name="DeGray S."/>
            <person name="DeMaso C."/>
            <person name="Dhargay N."/>
            <person name="Dooley K."/>
            <person name="Dooley E."/>
            <person name="Doricent M."/>
            <person name="Dorje P."/>
            <person name="Dorjee K."/>
            <person name="Dupes A."/>
            <person name="Elong R."/>
            <person name="Falk J."/>
            <person name="Farina A."/>
            <person name="Faro S."/>
            <person name="Ferguson D."/>
            <person name="Fisher S."/>
            <person name="Foley C.D."/>
            <person name="Franke A."/>
            <person name="Friedrich D."/>
            <person name="Gadbois L."/>
            <person name="Gearin G."/>
            <person name="Gearin C.R."/>
            <person name="Giannoukos G."/>
            <person name="Goode T."/>
            <person name="Graham J."/>
            <person name="Grandbois E."/>
            <person name="Grewal S."/>
            <person name="Gyaltsen K."/>
            <person name="Hafez N."/>
            <person name="Hagos B."/>
            <person name="Hall J."/>
            <person name="Henson C."/>
            <person name="Hollinger A."/>
            <person name="Honan T."/>
            <person name="Huard M.D."/>
            <person name="Hughes L."/>
            <person name="Hurhula B."/>
            <person name="Husby M.E."/>
            <person name="Kamat A."/>
            <person name="Kanga B."/>
            <person name="Kashin S."/>
            <person name="Khazanovich D."/>
            <person name="Kisner P."/>
            <person name="Lance K."/>
            <person name="Lara M."/>
            <person name="Lee W."/>
            <person name="Lennon N."/>
            <person name="Letendre F."/>
            <person name="LeVine R."/>
            <person name="Lipovsky A."/>
            <person name="Liu X."/>
            <person name="Liu J."/>
            <person name="Liu S."/>
            <person name="Lokyitsang T."/>
            <person name="Lokyitsang Y."/>
            <person name="Lubonja R."/>
            <person name="Lui A."/>
            <person name="MacDonald P."/>
            <person name="Magnisalis V."/>
            <person name="Maru K."/>
            <person name="Matthews C."/>
            <person name="McCusker W."/>
            <person name="McDonough S."/>
            <person name="Mehta T."/>
            <person name="Meldrim J."/>
            <person name="Meneus L."/>
            <person name="Mihai O."/>
            <person name="Mihalev A."/>
            <person name="Mihova T."/>
            <person name="Mittelman R."/>
            <person name="Mlenga V."/>
            <person name="Montmayeur A."/>
            <person name="Mulrain L."/>
            <person name="Navidi A."/>
            <person name="Naylor J."/>
            <person name="Negash T."/>
            <person name="Nguyen T."/>
            <person name="Nguyen N."/>
            <person name="Nicol R."/>
            <person name="Norbu C."/>
            <person name="Norbu N."/>
            <person name="Novod N."/>
            <person name="O'Neill B."/>
            <person name="Osman S."/>
            <person name="Markiewicz E."/>
            <person name="Oyono O.L."/>
            <person name="Patti C."/>
            <person name="Phunkhang P."/>
            <person name="Pierre F."/>
            <person name="Priest M."/>
            <person name="Raghuraman S."/>
            <person name="Rege F."/>
            <person name="Reyes R."/>
            <person name="Rise C."/>
            <person name="Rogov P."/>
            <person name="Ross K."/>
            <person name="Ryan E."/>
            <person name="Settipalli S."/>
            <person name="Shea T."/>
            <person name="Sherpa N."/>
            <person name="Shi L."/>
            <person name="Shih D."/>
            <person name="Sparrow T."/>
            <person name="Spaulding J."/>
            <person name="Stalker J."/>
            <person name="Stange-Thomann N."/>
            <person name="Stavropoulos S."/>
            <person name="Stone C."/>
            <person name="Strader C."/>
            <person name="Tesfaye S."/>
            <person name="Thomson T."/>
            <person name="Thoulutsang Y."/>
            <person name="Thoulutsang D."/>
            <person name="Topham K."/>
            <person name="Topping I."/>
            <person name="Tsamla T."/>
            <person name="Vassiliev H."/>
            <person name="Vo A."/>
            <person name="Wangchuk T."/>
            <person name="Wangdi T."/>
            <person name="Weiand M."/>
            <person name="Wilkinson J."/>
            <person name="Wilson A."/>
            <person name="Yadav S."/>
            <person name="Young G."/>
            <person name="Yu Q."/>
            <person name="Zembek L."/>
            <person name="Zhong D."/>
            <person name="Zimmer A."/>
            <person name="Zwirko Z."/>
            <person name="Jaffe D.B."/>
            <person name="Alvarez P."/>
            <person name="Brockman W."/>
            <person name="Butler J."/>
            <person name="Chin C."/>
            <person name="Gnerre S."/>
            <person name="Grabherr M."/>
            <person name="Kleber M."/>
            <person name="Mauceli E."/>
            <person name="MacCallum I."/>
        </authorList>
    </citation>
    <scope>NUCLEOTIDE SEQUENCE [LARGE SCALE GENOMIC DNA]</scope>
    <source>
        <strain evidence="4">Tucson 14024-0371.13</strain>
    </source>
</reference>
<feature type="compositionally biased region" description="Low complexity" evidence="1">
    <location>
        <begin position="137"/>
        <end position="171"/>
    </location>
</feature>
<accession>B3MWG7</accession>
<feature type="domain" description="SprT-like" evidence="2">
    <location>
        <begin position="526"/>
        <end position="674"/>
    </location>
</feature>
<dbReference type="OrthoDB" id="20772at2759"/>
<feature type="compositionally biased region" description="Low complexity" evidence="1">
    <location>
        <begin position="294"/>
        <end position="308"/>
    </location>
</feature>
<gene>
    <name evidence="3" type="primary">Dana\GF22450</name>
    <name evidence="3" type="synonym">dana_GLEANR_6418</name>
    <name evidence="3" type="ORF">GF22450</name>
</gene>